<dbReference type="Proteomes" id="UP000479000">
    <property type="component" value="Unassembled WGS sequence"/>
</dbReference>
<sequence length="104" mass="11516">MFNCEILDIILTRGYGKLMRRKNRYGCVAKYSAVIDKLSFQGLTSRSKDMRIYFTKGSGGVLCGSPCLPLVSACLGYRTCPAVDVESHRWALAILQRTESGLTS</sequence>
<evidence type="ECO:0000313" key="1">
    <source>
        <dbReference type="EMBL" id="CAB0016932.1"/>
    </source>
</evidence>
<keyword evidence="2" id="KW-1185">Reference proteome</keyword>
<evidence type="ECO:0000313" key="2">
    <source>
        <dbReference type="Proteomes" id="UP000479000"/>
    </source>
</evidence>
<proteinExistence type="predicted"/>
<organism evidence="1 2">
    <name type="scientific">Nesidiocoris tenuis</name>
    <dbReference type="NCBI Taxonomy" id="355587"/>
    <lineage>
        <taxon>Eukaryota</taxon>
        <taxon>Metazoa</taxon>
        <taxon>Ecdysozoa</taxon>
        <taxon>Arthropoda</taxon>
        <taxon>Hexapoda</taxon>
        <taxon>Insecta</taxon>
        <taxon>Pterygota</taxon>
        <taxon>Neoptera</taxon>
        <taxon>Paraneoptera</taxon>
        <taxon>Hemiptera</taxon>
        <taxon>Heteroptera</taxon>
        <taxon>Panheteroptera</taxon>
        <taxon>Cimicomorpha</taxon>
        <taxon>Miridae</taxon>
        <taxon>Dicyphina</taxon>
        <taxon>Nesidiocoris</taxon>
    </lineage>
</organism>
<feature type="non-terminal residue" evidence="1">
    <location>
        <position position="104"/>
    </location>
</feature>
<dbReference type="EMBL" id="CADCXU010030629">
    <property type="protein sequence ID" value="CAB0016932.1"/>
    <property type="molecule type" value="Genomic_DNA"/>
</dbReference>
<reference evidence="1 2" key="1">
    <citation type="submission" date="2020-02" db="EMBL/GenBank/DDBJ databases">
        <authorList>
            <person name="Ferguson B K."/>
        </authorList>
    </citation>
    <scope>NUCLEOTIDE SEQUENCE [LARGE SCALE GENOMIC DNA]</scope>
</reference>
<gene>
    <name evidence="1" type="ORF">NTEN_LOCUS21052</name>
</gene>
<name>A0A6H5HLH8_9HEMI</name>
<accession>A0A6H5HLH8</accession>
<dbReference type="AlphaFoldDB" id="A0A6H5HLH8"/>
<protein>
    <submittedName>
        <fullName evidence="1">Uncharacterized protein</fullName>
    </submittedName>
</protein>